<dbReference type="EMBL" id="MH271308">
    <property type="protein sequence ID" value="AWY05708.1"/>
    <property type="molecule type" value="Genomic_DNA"/>
</dbReference>
<dbReference type="CDD" id="cd00063">
    <property type="entry name" value="FN3"/>
    <property type="match status" value="1"/>
</dbReference>
<dbReference type="SMART" id="SM00060">
    <property type="entry name" value="FN3"/>
    <property type="match status" value="1"/>
</dbReference>
<dbReference type="InterPro" id="IPR013783">
    <property type="entry name" value="Ig-like_fold"/>
</dbReference>
<dbReference type="InterPro" id="IPR036116">
    <property type="entry name" value="FN3_sf"/>
</dbReference>
<dbReference type="Gene3D" id="2.60.40.10">
    <property type="entry name" value="Immunoglobulins"/>
    <property type="match status" value="1"/>
</dbReference>
<sequence>MPVYAATFSNRNRYQLQLHIAPQAYNLSGNFTDVAWSLRIVETTENGSYSYDAAPWSVTVHGQTWSGAASYDFRGTNEIIVGSGSKRVYHDGNGYATISFSGAVGGSTVIGSASAGGSLGLTRIPKPPGAPLISGTVGGTVLGPKNPTTTTMTVVFSGTTDGGSAITGWEIQYAENSAFTQNAKSVASGGTTTITGLKPGFTYYFRARGRNGVGWGAYSATASAKTLTALYVSDGTSWNSVEVYVSDGTTWHLAELYLSDGTTWTEPAA</sequence>
<evidence type="ECO:0000313" key="2">
    <source>
        <dbReference type="EMBL" id="AWY05708.1"/>
    </source>
</evidence>
<dbReference type="PROSITE" id="PS50853">
    <property type="entry name" value="FN3"/>
    <property type="match status" value="1"/>
</dbReference>
<organism evidence="2 3">
    <name type="scientific">Microbacterium phage Percival</name>
    <dbReference type="NCBI Taxonomy" id="2201439"/>
    <lineage>
        <taxon>Viruses</taxon>
        <taxon>Duplodnaviria</taxon>
        <taxon>Heunggongvirae</taxon>
        <taxon>Uroviricota</taxon>
        <taxon>Caudoviricetes</taxon>
        <taxon>Casidaviridae</taxon>
        <taxon>Percivalvirus</taxon>
        <taxon>Percivalvirus percival</taxon>
    </lineage>
</organism>
<evidence type="ECO:0000259" key="1">
    <source>
        <dbReference type="PROSITE" id="PS50853"/>
    </source>
</evidence>
<dbReference type="Proteomes" id="UP000250990">
    <property type="component" value="Segment"/>
</dbReference>
<dbReference type="Pfam" id="PF00041">
    <property type="entry name" value="fn3"/>
    <property type="match status" value="1"/>
</dbReference>
<proteinExistence type="predicted"/>
<feature type="domain" description="Fibronectin type-III" evidence="1">
    <location>
        <begin position="137"/>
        <end position="229"/>
    </location>
</feature>
<reference evidence="3" key="1">
    <citation type="submission" date="2018-04" db="EMBL/GenBank/DDBJ databases">
        <authorList>
            <person name="Go L.Y."/>
            <person name="Mitchell J.A."/>
        </authorList>
    </citation>
    <scope>NUCLEOTIDE SEQUENCE [LARGE SCALE GENOMIC DNA]</scope>
</reference>
<name>A0A2Z4Q889_9CAUD</name>
<dbReference type="SUPFAM" id="SSF49265">
    <property type="entry name" value="Fibronectin type III"/>
    <property type="match status" value="1"/>
</dbReference>
<dbReference type="InterPro" id="IPR003961">
    <property type="entry name" value="FN3_dom"/>
</dbReference>
<protein>
    <submittedName>
        <fullName evidence="2">Minor tail protein</fullName>
    </submittedName>
</protein>
<evidence type="ECO:0000313" key="3">
    <source>
        <dbReference type="Proteomes" id="UP000250990"/>
    </source>
</evidence>
<keyword evidence="3" id="KW-1185">Reference proteome</keyword>
<gene>
    <name evidence="2" type="primary">20</name>
    <name evidence="2" type="ORF">PBI_PERCIVAL_20</name>
</gene>
<accession>A0A2Z4Q889</accession>